<dbReference type="AlphaFoldDB" id="A0A7J7XAP9"/>
<keyword evidence="3" id="KW-1185">Reference proteome</keyword>
<accession>A0A7J7XAP9</accession>
<sequence>MKSDPHLAPIAPGPGPSLCELCLQLPGPILRTPAPCLLPGGWEGAGLILGEKEVLHKSTFFHGGPVPIHRGEGLEAKEKWSGRGRGREGKVVWPPRCPQRSLEKEEAGLDTSPGLSPANQWLGQAEKREGAGYGTEEKHEAPAHRAGVPGATWACLVGGGQGVGAALCGCDCWLSDFAQKTHPCSWSSETPPLLLNKARVL</sequence>
<comment type="caution">
    <text evidence="2">The sequence shown here is derived from an EMBL/GenBank/DDBJ whole genome shotgun (WGS) entry which is preliminary data.</text>
</comment>
<evidence type="ECO:0000313" key="3">
    <source>
        <dbReference type="Proteomes" id="UP000558488"/>
    </source>
</evidence>
<reference evidence="2 3" key="1">
    <citation type="journal article" date="2020" name="Nature">
        <title>Six reference-quality genomes reveal evolution of bat adaptations.</title>
        <authorList>
            <person name="Jebb D."/>
            <person name="Huang Z."/>
            <person name="Pippel M."/>
            <person name="Hughes G.M."/>
            <person name="Lavrichenko K."/>
            <person name="Devanna P."/>
            <person name="Winkler S."/>
            <person name="Jermiin L.S."/>
            <person name="Skirmuntt E.C."/>
            <person name="Katzourakis A."/>
            <person name="Burkitt-Gray L."/>
            <person name="Ray D.A."/>
            <person name="Sullivan K.A.M."/>
            <person name="Roscito J.G."/>
            <person name="Kirilenko B.M."/>
            <person name="Davalos L.M."/>
            <person name="Corthals A.P."/>
            <person name="Power M.L."/>
            <person name="Jones G."/>
            <person name="Ransome R.D."/>
            <person name="Dechmann D.K.N."/>
            <person name="Locatelli A.G."/>
            <person name="Puechmaille S.J."/>
            <person name="Fedrigo O."/>
            <person name="Jarvis E.D."/>
            <person name="Hiller M."/>
            <person name="Vernes S.C."/>
            <person name="Myers E.W."/>
            <person name="Teeling E.C."/>
        </authorList>
    </citation>
    <scope>NUCLEOTIDE SEQUENCE [LARGE SCALE GENOMIC DNA]</scope>
    <source>
        <strain evidence="2">MPipKuh1</strain>
        <tissue evidence="2">Flight muscle</tissue>
    </source>
</reference>
<organism evidence="2 3">
    <name type="scientific">Pipistrellus kuhlii</name>
    <name type="common">Kuhl's pipistrelle</name>
    <dbReference type="NCBI Taxonomy" id="59472"/>
    <lineage>
        <taxon>Eukaryota</taxon>
        <taxon>Metazoa</taxon>
        <taxon>Chordata</taxon>
        <taxon>Craniata</taxon>
        <taxon>Vertebrata</taxon>
        <taxon>Euteleostomi</taxon>
        <taxon>Mammalia</taxon>
        <taxon>Eutheria</taxon>
        <taxon>Laurasiatheria</taxon>
        <taxon>Chiroptera</taxon>
        <taxon>Yangochiroptera</taxon>
        <taxon>Vespertilionidae</taxon>
        <taxon>Pipistrellus</taxon>
    </lineage>
</organism>
<gene>
    <name evidence="2" type="ORF">mPipKuh1_010573</name>
</gene>
<dbReference type="EMBL" id="JACAGB010000008">
    <property type="protein sequence ID" value="KAF6346789.1"/>
    <property type="molecule type" value="Genomic_DNA"/>
</dbReference>
<feature type="region of interest" description="Disordered" evidence="1">
    <location>
        <begin position="100"/>
        <end position="121"/>
    </location>
</feature>
<name>A0A7J7XAP9_PIPKU</name>
<protein>
    <submittedName>
        <fullName evidence="2">Uncharacterized protein</fullName>
    </submittedName>
</protein>
<dbReference type="Proteomes" id="UP000558488">
    <property type="component" value="Unassembled WGS sequence"/>
</dbReference>
<evidence type="ECO:0000313" key="2">
    <source>
        <dbReference type="EMBL" id="KAF6346789.1"/>
    </source>
</evidence>
<evidence type="ECO:0000256" key="1">
    <source>
        <dbReference type="SAM" id="MobiDB-lite"/>
    </source>
</evidence>
<proteinExistence type="predicted"/>